<keyword evidence="3" id="KW-0804">Transcription</keyword>
<dbReference type="EMBL" id="JAUSTP010000012">
    <property type="protein sequence ID" value="MDQ0189890.1"/>
    <property type="molecule type" value="Genomic_DNA"/>
</dbReference>
<reference evidence="5 6" key="1">
    <citation type="submission" date="2023-07" db="EMBL/GenBank/DDBJ databases">
        <title>Genomic Encyclopedia of Type Strains, Phase IV (KMG-IV): sequencing the most valuable type-strain genomes for metagenomic binning, comparative biology and taxonomic classification.</title>
        <authorList>
            <person name="Goeker M."/>
        </authorList>
    </citation>
    <scope>NUCLEOTIDE SEQUENCE [LARGE SCALE GENOMIC DNA]</scope>
    <source>
        <strain evidence="5 6">DSM 4006</strain>
    </source>
</reference>
<dbReference type="InterPro" id="IPR008920">
    <property type="entry name" value="TF_FadR/GntR_C"/>
</dbReference>
<dbReference type="Gene3D" id="1.10.10.10">
    <property type="entry name" value="Winged helix-like DNA-binding domain superfamily/Winged helix DNA-binding domain"/>
    <property type="match status" value="1"/>
</dbReference>
<dbReference type="InterPro" id="IPR036388">
    <property type="entry name" value="WH-like_DNA-bd_sf"/>
</dbReference>
<evidence type="ECO:0000256" key="3">
    <source>
        <dbReference type="ARBA" id="ARBA00023163"/>
    </source>
</evidence>
<protein>
    <submittedName>
        <fullName evidence="5">GntR family transcriptional repressor for pyruvate dehydrogenase complex</fullName>
    </submittedName>
</protein>
<keyword evidence="2" id="KW-0238">DNA-binding</keyword>
<accession>A0ABT9XIE7</accession>
<dbReference type="CDD" id="cd07377">
    <property type="entry name" value="WHTH_GntR"/>
    <property type="match status" value="1"/>
</dbReference>
<dbReference type="InterPro" id="IPR011711">
    <property type="entry name" value="GntR_C"/>
</dbReference>
<dbReference type="PROSITE" id="PS50949">
    <property type="entry name" value="HTH_GNTR"/>
    <property type="match status" value="1"/>
</dbReference>
<dbReference type="RefSeq" id="WP_274456998.1">
    <property type="nucleotide sequence ID" value="NZ_CP067097.1"/>
</dbReference>
<dbReference type="Pfam" id="PF07729">
    <property type="entry name" value="FCD"/>
    <property type="match status" value="1"/>
</dbReference>
<dbReference type="SUPFAM" id="SSF48008">
    <property type="entry name" value="GntR ligand-binding domain-like"/>
    <property type="match status" value="1"/>
</dbReference>
<evidence type="ECO:0000259" key="4">
    <source>
        <dbReference type="PROSITE" id="PS50949"/>
    </source>
</evidence>
<dbReference type="Proteomes" id="UP001232973">
    <property type="component" value="Unassembled WGS sequence"/>
</dbReference>
<dbReference type="Pfam" id="PF00392">
    <property type="entry name" value="GntR"/>
    <property type="match status" value="1"/>
</dbReference>
<name>A0ABT9XIE7_9BACL</name>
<evidence type="ECO:0000313" key="5">
    <source>
        <dbReference type="EMBL" id="MDQ0189890.1"/>
    </source>
</evidence>
<evidence type="ECO:0000256" key="1">
    <source>
        <dbReference type="ARBA" id="ARBA00023015"/>
    </source>
</evidence>
<organism evidence="5 6">
    <name type="scientific">Alicyclobacillus cycloheptanicus</name>
    <dbReference type="NCBI Taxonomy" id="1457"/>
    <lineage>
        <taxon>Bacteria</taxon>
        <taxon>Bacillati</taxon>
        <taxon>Bacillota</taxon>
        <taxon>Bacilli</taxon>
        <taxon>Bacillales</taxon>
        <taxon>Alicyclobacillaceae</taxon>
        <taxon>Alicyclobacillus</taxon>
    </lineage>
</organism>
<gene>
    <name evidence="5" type="ORF">J2S03_001753</name>
</gene>
<dbReference type="PANTHER" id="PTHR43537">
    <property type="entry name" value="TRANSCRIPTIONAL REGULATOR, GNTR FAMILY"/>
    <property type="match status" value="1"/>
</dbReference>
<dbReference type="SMART" id="SM00345">
    <property type="entry name" value="HTH_GNTR"/>
    <property type="match status" value="1"/>
</dbReference>
<dbReference type="InterPro" id="IPR036390">
    <property type="entry name" value="WH_DNA-bd_sf"/>
</dbReference>
<keyword evidence="1" id="KW-0805">Transcription regulation</keyword>
<comment type="caution">
    <text evidence="5">The sequence shown here is derived from an EMBL/GenBank/DDBJ whole genome shotgun (WGS) entry which is preliminary data.</text>
</comment>
<evidence type="ECO:0000313" key="6">
    <source>
        <dbReference type="Proteomes" id="UP001232973"/>
    </source>
</evidence>
<dbReference type="PANTHER" id="PTHR43537:SF5">
    <property type="entry name" value="UXU OPERON TRANSCRIPTIONAL REGULATOR"/>
    <property type="match status" value="1"/>
</dbReference>
<proteinExistence type="predicted"/>
<dbReference type="SMART" id="SM00895">
    <property type="entry name" value="FCD"/>
    <property type="match status" value="1"/>
</dbReference>
<dbReference type="SUPFAM" id="SSF46785">
    <property type="entry name" value="Winged helix' DNA-binding domain"/>
    <property type="match status" value="1"/>
</dbReference>
<evidence type="ECO:0000256" key="2">
    <source>
        <dbReference type="ARBA" id="ARBA00023125"/>
    </source>
</evidence>
<sequence>MFQRVSDQTALSQKIIAQITDAIIRGELRPGDRMPTERDLAEMFGVSRTVIRDAIKILSGRGILDVKHGVGIFVSGSGSPSDNGLIIFEPNELNLRDAFETRQVLEPQAASWAAERADESHIVRLQTIMEDAWNHKTDLSVLYERDLQFHIAVAEASQNLVFVKLMWTLLGVLKETRRTSLQIPHRPRHSLDEHTAVMKAIANRDPQQARVLMAAHLSQVKEAVDDFLKR</sequence>
<keyword evidence="6" id="KW-1185">Reference proteome</keyword>
<keyword evidence="5" id="KW-0670">Pyruvate</keyword>
<dbReference type="Gene3D" id="1.20.120.530">
    <property type="entry name" value="GntR ligand-binding domain-like"/>
    <property type="match status" value="1"/>
</dbReference>
<dbReference type="InterPro" id="IPR000524">
    <property type="entry name" value="Tscrpt_reg_HTH_GntR"/>
</dbReference>
<dbReference type="PRINTS" id="PR00035">
    <property type="entry name" value="HTHGNTR"/>
</dbReference>
<feature type="domain" description="HTH gntR-type" evidence="4">
    <location>
        <begin position="9"/>
        <end position="77"/>
    </location>
</feature>